<dbReference type="PANTHER" id="PTHR31376:SF1">
    <property type="entry name" value="PURINE PERMEASE 2"/>
    <property type="match status" value="1"/>
</dbReference>
<dbReference type="InterPro" id="IPR030182">
    <property type="entry name" value="PUP_plant"/>
</dbReference>
<feature type="transmembrane region" description="Helical" evidence="7">
    <location>
        <begin position="145"/>
        <end position="163"/>
    </location>
</feature>
<evidence type="ECO:0000256" key="5">
    <source>
        <dbReference type="ARBA" id="ARBA00022989"/>
    </source>
</evidence>
<evidence type="ECO:0000256" key="6">
    <source>
        <dbReference type="ARBA" id="ARBA00023136"/>
    </source>
</evidence>
<dbReference type="AlphaFoldDB" id="A0AAN9F3N8"/>
<dbReference type="EMBL" id="JAYWIO010000004">
    <property type="protein sequence ID" value="KAK7268311.1"/>
    <property type="molecule type" value="Genomic_DNA"/>
</dbReference>
<keyword evidence="4 7" id="KW-0812">Transmembrane</keyword>
<keyword evidence="6 7" id="KW-0472">Membrane</keyword>
<organism evidence="8 9">
    <name type="scientific">Crotalaria pallida</name>
    <name type="common">Smooth rattlebox</name>
    <name type="synonym">Crotalaria striata</name>
    <dbReference type="NCBI Taxonomy" id="3830"/>
    <lineage>
        <taxon>Eukaryota</taxon>
        <taxon>Viridiplantae</taxon>
        <taxon>Streptophyta</taxon>
        <taxon>Embryophyta</taxon>
        <taxon>Tracheophyta</taxon>
        <taxon>Spermatophyta</taxon>
        <taxon>Magnoliopsida</taxon>
        <taxon>eudicotyledons</taxon>
        <taxon>Gunneridae</taxon>
        <taxon>Pentapetalae</taxon>
        <taxon>rosids</taxon>
        <taxon>fabids</taxon>
        <taxon>Fabales</taxon>
        <taxon>Fabaceae</taxon>
        <taxon>Papilionoideae</taxon>
        <taxon>50 kb inversion clade</taxon>
        <taxon>genistoids sensu lato</taxon>
        <taxon>core genistoids</taxon>
        <taxon>Crotalarieae</taxon>
        <taxon>Crotalaria</taxon>
    </lineage>
</organism>
<feature type="transmembrane region" description="Helical" evidence="7">
    <location>
        <begin position="54"/>
        <end position="73"/>
    </location>
</feature>
<keyword evidence="9" id="KW-1185">Reference proteome</keyword>
<evidence type="ECO:0000313" key="9">
    <source>
        <dbReference type="Proteomes" id="UP001372338"/>
    </source>
</evidence>
<keyword evidence="3" id="KW-0813">Transport</keyword>
<comment type="caution">
    <text evidence="8">The sequence shown here is derived from an EMBL/GenBank/DDBJ whole genome shotgun (WGS) entry which is preliminary data.</text>
</comment>
<feature type="transmembrane region" description="Helical" evidence="7">
    <location>
        <begin position="202"/>
        <end position="221"/>
    </location>
</feature>
<comment type="subcellular location">
    <subcellularLocation>
        <location evidence="1">Membrane</location>
    </subcellularLocation>
</comment>
<evidence type="ECO:0000256" key="3">
    <source>
        <dbReference type="ARBA" id="ARBA00022448"/>
    </source>
</evidence>
<protein>
    <submittedName>
        <fullName evidence="8">Uncharacterized protein</fullName>
    </submittedName>
</protein>
<evidence type="ECO:0000256" key="7">
    <source>
        <dbReference type="SAM" id="Phobius"/>
    </source>
</evidence>
<feature type="transmembrane region" description="Helical" evidence="7">
    <location>
        <begin position="94"/>
        <end position="125"/>
    </location>
</feature>
<evidence type="ECO:0000256" key="1">
    <source>
        <dbReference type="ARBA" id="ARBA00004370"/>
    </source>
</evidence>
<sequence>MAEEVREAKQDNRTMKRILLMINCIILAIGASGGPLISRLYFLHGGNRVWLSSFLQAAGFPIILLPLFISFFIRSRQITSSFDSSKVKMVTMKLPLFVFSAIIGVIIALDIMCFFAALFSLVGMIANNDFKVIPREAKHFRLGETAYYVVLIGIAIIWQMNYLGAIGVVFCASSLFSGVCVSLMVPIIEILAIIFYKEKFTAEKGVSLILSIWGFVSYFYGEYKQAKKMKKNQVPTNEFPQNHSTSNL</sequence>
<dbReference type="GO" id="GO:0005345">
    <property type="term" value="F:purine nucleobase transmembrane transporter activity"/>
    <property type="evidence" value="ECO:0007669"/>
    <property type="project" value="UniProtKB-ARBA"/>
</dbReference>
<dbReference type="Proteomes" id="UP001372338">
    <property type="component" value="Unassembled WGS sequence"/>
</dbReference>
<feature type="transmembrane region" description="Helical" evidence="7">
    <location>
        <begin position="20"/>
        <end position="42"/>
    </location>
</feature>
<dbReference type="PANTHER" id="PTHR31376">
    <property type="entry name" value="OS09G0467300 PROTEIN-RELATED"/>
    <property type="match status" value="1"/>
</dbReference>
<dbReference type="GO" id="GO:0015211">
    <property type="term" value="F:purine nucleoside transmembrane transporter activity"/>
    <property type="evidence" value="ECO:0007669"/>
    <property type="project" value="InterPro"/>
</dbReference>
<reference evidence="8 9" key="1">
    <citation type="submission" date="2024-01" db="EMBL/GenBank/DDBJ databases">
        <title>The genomes of 5 underutilized Papilionoideae crops provide insights into root nodulation and disease resistanc.</title>
        <authorList>
            <person name="Yuan L."/>
        </authorList>
    </citation>
    <scope>NUCLEOTIDE SEQUENCE [LARGE SCALE GENOMIC DNA]</scope>
    <source>
        <strain evidence="8">ZHUSHIDOU_FW_LH</strain>
        <tissue evidence="8">Leaf</tissue>
    </source>
</reference>
<name>A0AAN9F3N8_CROPI</name>
<evidence type="ECO:0000256" key="4">
    <source>
        <dbReference type="ARBA" id="ARBA00022692"/>
    </source>
</evidence>
<evidence type="ECO:0000256" key="2">
    <source>
        <dbReference type="ARBA" id="ARBA00006213"/>
    </source>
</evidence>
<evidence type="ECO:0000313" key="8">
    <source>
        <dbReference type="EMBL" id="KAK7268311.1"/>
    </source>
</evidence>
<keyword evidence="5 7" id="KW-1133">Transmembrane helix</keyword>
<dbReference type="GO" id="GO:0016020">
    <property type="term" value="C:membrane"/>
    <property type="evidence" value="ECO:0007669"/>
    <property type="project" value="UniProtKB-SubCell"/>
</dbReference>
<comment type="similarity">
    <text evidence="2">Belongs to the purine permeases (TC 2.A.7.14) family.</text>
</comment>
<gene>
    <name evidence="8" type="ORF">RIF29_21008</name>
</gene>
<dbReference type="Pfam" id="PF16913">
    <property type="entry name" value="PUNUT"/>
    <property type="match status" value="1"/>
</dbReference>
<accession>A0AAN9F3N8</accession>
<feature type="transmembrane region" description="Helical" evidence="7">
    <location>
        <begin position="175"/>
        <end position="196"/>
    </location>
</feature>
<proteinExistence type="inferred from homology"/>